<dbReference type="InterPro" id="IPR013022">
    <property type="entry name" value="Xyl_isomerase-like_TIM-brl"/>
</dbReference>
<evidence type="ECO:0000259" key="1">
    <source>
        <dbReference type="Pfam" id="PF01261"/>
    </source>
</evidence>
<dbReference type="EMBL" id="SNYI01000001">
    <property type="protein sequence ID" value="TDQ32409.1"/>
    <property type="molecule type" value="Genomic_DNA"/>
</dbReference>
<dbReference type="SUPFAM" id="SSF51658">
    <property type="entry name" value="Xylose isomerase-like"/>
    <property type="match status" value="1"/>
</dbReference>
<dbReference type="Proteomes" id="UP000295468">
    <property type="component" value="Unassembled WGS sequence"/>
</dbReference>
<sequence>MDDHYTHLSRRNFTKLSALGIGGIPFGSFASSMFSTNSPANLDIHIFSKQLQFLNYEEMSEAAADLGFQGIDLTVREKGHVLPEQVADKLPQAVAAMKHYGLNPALMTTNVLDVNNEAQMQVLKSASQSGFTHYRTAWLSYPEHRSITESQEIFAEQLRQLGAVNKELGLIGCYQNHAGNHVGAPIWDLPRILETANPAYLGCQYDIRHAVVEGGKSWELGLRLVHPLIKSLVIKDFKWGREGGRWTLINTPLGDGMVDFTRYFSLLKKYKIDVPISLHLEYDLGGAEHGADEITIDKSIIFKHMKQDLNFIRTHWDRAE</sequence>
<name>A0A4R6TRA8_9FLAO</name>
<accession>A0A4R6TRA8</accession>
<dbReference type="AlphaFoldDB" id="A0A4R6TRA8"/>
<dbReference type="RefSeq" id="WP_133642477.1">
    <property type="nucleotide sequence ID" value="NZ_SNYI01000001.1"/>
</dbReference>
<dbReference type="GO" id="GO:0016853">
    <property type="term" value="F:isomerase activity"/>
    <property type="evidence" value="ECO:0007669"/>
    <property type="project" value="UniProtKB-KW"/>
</dbReference>
<keyword evidence="2" id="KW-0413">Isomerase</keyword>
<dbReference type="InterPro" id="IPR006311">
    <property type="entry name" value="TAT_signal"/>
</dbReference>
<dbReference type="PANTHER" id="PTHR12110">
    <property type="entry name" value="HYDROXYPYRUVATE ISOMERASE"/>
    <property type="match status" value="1"/>
</dbReference>
<dbReference type="Pfam" id="PF01261">
    <property type="entry name" value="AP_endonuc_2"/>
    <property type="match status" value="1"/>
</dbReference>
<proteinExistence type="predicted"/>
<evidence type="ECO:0000313" key="3">
    <source>
        <dbReference type="Proteomes" id="UP000295468"/>
    </source>
</evidence>
<gene>
    <name evidence="2" type="ORF">CLV82_0237</name>
</gene>
<dbReference type="Gene3D" id="3.20.20.150">
    <property type="entry name" value="Divalent-metal-dependent TIM barrel enzymes"/>
    <property type="match status" value="1"/>
</dbReference>
<dbReference type="InterPro" id="IPR050312">
    <property type="entry name" value="IolE/XylAMocC-like"/>
</dbReference>
<dbReference type="PANTHER" id="PTHR12110:SF41">
    <property type="entry name" value="INOSOSE DEHYDRATASE"/>
    <property type="match status" value="1"/>
</dbReference>
<feature type="domain" description="Xylose isomerase-like TIM barrel" evidence="1">
    <location>
        <begin position="61"/>
        <end position="284"/>
    </location>
</feature>
<dbReference type="OrthoDB" id="2561798at2"/>
<dbReference type="PROSITE" id="PS51318">
    <property type="entry name" value="TAT"/>
    <property type="match status" value="1"/>
</dbReference>
<comment type="caution">
    <text evidence="2">The sequence shown here is derived from an EMBL/GenBank/DDBJ whole genome shotgun (WGS) entry which is preliminary data.</text>
</comment>
<dbReference type="InterPro" id="IPR036237">
    <property type="entry name" value="Xyl_isomerase-like_sf"/>
</dbReference>
<organism evidence="2 3">
    <name type="scientific">Zeaxanthinibacter enoshimensis</name>
    <dbReference type="NCBI Taxonomy" id="392009"/>
    <lineage>
        <taxon>Bacteria</taxon>
        <taxon>Pseudomonadati</taxon>
        <taxon>Bacteroidota</taxon>
        <taxon>Flavobacteriia</taxon>
        <taxon>Flavobacteriales</taxon>
        <taxon>Flavobacteriaceae</taxon>
        <taxon>Zeaxanthinibacter</taxon>
    </lineage>
</organism>
<protein>
    <submittedName>
        <fullName evidence="2">Sugar phosphate isomerase/epimerase</fullName>
    </submittedName>
</protein>
<evidence type="ECO:0000313" key="2">
    <source>
        <dbReference type="EMBL" id="TDQ32409.1"/>
    </source>
</evidence>
<reference evidence="2 3" key="1">
    <citation type="submission" date="2019-03" db="EMBL/GenBank/DDBJ databases">
        <title>Genomic Encyclopedia of Archaeal and Bacterial Type Strains, Phase II (KMG-II): from individual species to whole genera.</title>
        <authorList>
            <person name="Goeker M."/>
        </authorList>
    </citation>
    <scope>NUCLEOTIDE SEQUENCE [LARGE SCALE GENOMIC DNA]</scope>
    <source>
        <strain evidence="2 3">DSM 18435</strain>
    </source>
</reference>
<keyword evidence="3" id="KW-1185">Reference proteome</keyword>